<evidence type="ECO:0000313" key="2">
    <source>
        <dbReference type="Proteomes" id="UP000628775"/>
    </source>
</evidence>
<reference evidence="1" key="1">
    <citation type="journal article" date="2014" name="Int. J. Syst. Evol. Microbiol.">
        <title>Complete genome sequence of Corynebacterium casei LMG S-19264T (=DSM 44701T), isolated from a smear-ripened cheese.</title>
        <authorList>
            <consortium name="US DOE Joint Genome Institute (JGI-PGF)"/>
            <person name="Walter F."/>
            <person name="Albersmeier A."/>
            <person name="Kalinowski J."/>
            <person name="Ruckert C."/>
        </authorList>
    </citation>
    <scope>NUCLEOTIDE SEQUENCE</scope>
    <source>
        <strain evidence="1">CGMCC 1.15371</strain>
    </source>
</reference>
<dbReference type="EMBL" id="BMIR01000011">
    <property type="protein sequence ID" value="GGE45378.1"/>
    <property type="molecule type" value="Genomic_DNA"/>
</dbReference>
<evidence type="ECO:0000313" key="1">
    <source>
        <dbReference type="EMBL" id="GGE45378.1"/>
    </source>
</evidence>
<dbReference type="AlphaFoldDB" id="A0A8J2YIT9"/>
<accession>A0A8J2YIT9</accession>
<gene>
    <name evidence="1" type="ORF">GCM10011391_25280</name>
</gene>
<organism evidence="1 2">
    <name type="scientific">Pullulanibacillus camelliae</name>
    <dbReference type="NCBI Taxonomy" id="1707096"/>
    <lineage>
        <taxon>Bacteria</taxon>
        <taxon>Bacillati</taxon>
        <taxon>Bacillota</taxon>
        <taxon>Bacilli</taxon>
        <taxon>Bacillales</taxon>
        <taxon>Sporolactobacillaceae</taxon>
        <taxon>Pullulanibacillus</taxon>
    </lineage>
</organism>
<sequence>MNRAEGRYFLKAGFPNKGMLSHGKISKASKNNFECFTHSSHPKVYVYQGSYEVKN</sequence>
<name>A0A8J2YIT9_9BACL</name>
<proteinExistence type="predicted"/>
<protein>
    <submittedName>
        <fullName evidence="1">Uncharacterized protein</fullName>
    </submittedName>
</protein>
<keyword evidence="2" id="KW-1185">Reference proteome</keyword>
<reference evidence="1" key="2">
    <citation type="submission" date="2020-09" db="EMBL/GenBank/DDBJ databases">
        <authorList>
            <person name="Sun Q."/>
            <person name="Zhou Y."/>
        </authorList>
    </citation>
    <scope>NUCLEOTIDE SEQUENCE</scope>
    <source>
        <strain evidence="1">CGMCC 1.15371</strain>
    </source>
</reference>
<comment type="caution">
    <text evidence="1">The sequence shown here is derived from an EMBL/GenBank/DDBJ whole genome shotgun (WGS) entry which is preliminary data.</text>
</comment>
<dbReference type="Proteomes" id="UP000628775">
    <property type="component" value="Unassembled WGS sequence"/>
</dbReference>